<feature type="compositionally biased region" description="Low complexity" evidence="1">
    <location>
        <begin position="21"/>
        <end position="43"/>
    </location>
</feature>
<dbReference type="EMBL" id="JANPWB010000016">
    <property type="protein sequence ID" value="KAJ1080921.1"/>
    <property type="molecule type" value="Genomic_DNA"/>
</dbReference>
<feature type="compositionally biased region" description="Low complexity" evidence="1">
    <location>
        <begin position="113"/>
        <end position="128"/>
    </location>
</feature>
<protein>
    <submittedName>
        <fullName evidence="2">Uncharacterized protein</fullName>
    </submittedName>
</protein>
<proteinExistence type="predicted"/>
<feature type="compositionally biased region" description="Polar residues" evidence="1">
    <location>
        <begin position="421"/>
        <end position="434"/>
    </location>
</feature>
<evidence type="ECO:0000313" key="2">
    <source>
        <dbReference type="EMBL" id="KAJ1080921.1"/>
    </source>
</evidence>
<feature type="compositionally biased region" description="Polar residues" evidence="1">
    <location>
        <begin position="44"/>
        <end position="63"/>
    </location>
</feature>
<dbReference type="Gene3D" id="1.10.287.3160">
    <property type="match status" value="1"/>
</dbReference>
<evidence type="ECO:0000313" key="3">
    <source>
        <dbReference type="Proteomes" id="UP001066276"/>
    </source>
</evidence>
<keyword evidence="3" id="KW-1185">Reference proteome</keyword>
<name>A0AAV7KNP8_PLEWA</name>
<feature type="compositionally biased region" description="Polar residues" evidence="1">
    <location>
        <begin position="451"/>
        <end position="464"/>
    </location>
</feature>
<evidence type="ECO:0000256" key="1">
    <source>
        <dbReference type="SAM" id="MobiDB-lite"/>
    </source>
</evidence>
<feature type="compositionally biased region" description="Polar residues" evidence="1">
    <location>
        <begin position="1"/>
        <end position="12"/>
    </location>
</feature>
<dbReference type="AlphaFoldDB" id="A0AAV7KNP8"/>
<gene>
    <name evidence="2" type="ORF">NDU88_001109</name>
</gene>
<sequence>MQSTSTQPSAVSQAVEPADKAPSPVVSIRSASSHSRASGHVSPITASPDSQYSRMYSPTASLQRTPSPTARAGRARSASRQPTTRPAHSATASRSRSRSRRRTRSRTPRRRSPSWSSSGSSVGRYSPTLTDSPPARISPVDNITTFNEVLLRGAQKLNIEVPEPATSSSVIFETLQHRSVSRKLLPLVPGLLQPTMDTFLSPATLKSAPARIQKKYKAPEQDPLFLRKDPPPDSVILAAARKTHSVASSSTVPPDKESRHLDSLGRKMCGTAASAMKVSSASALLGRYDRSLWDSLHRFTEKLPREDRQDFQEILQEGGLVSNQVISAAADGADLAAHGYAHGICARRSSWLRLTGLKQEAQQRILNLPFSGSSLFGTHADEEMARMKTEVDTMRAVGLERKKDFRRRYRPYDRRPFQQRVQTPHWSQRPQQRQGRPLFQARRPTRDRGSSRPQQSTAKTPSKQ</sequence>
<feature type="compositionally biased region" description="Low complexity" evidence="1">
    <location>
        <begin position="64"/>
        <end position="94"/>
    </location>
</feature>
<accession>A0AAV7KNP8</accession>
<reference evidence="2" key="1">
    <citation type="journal article" date="2022" name="bioRxiv">
        <title>Sequencing and chromosome-scale assembly of the giantPleurodeles waltlgenome.</title>
        <authorList>
            <person name="Brown T."/>
            <person name="Elewa A."/>
            <person name="Iarovenko S."/>
            <person name="Subramanian E."/>
            <person name="Araus A.J."/>
            <person name="Petzold A."/>
            <person name="Susuki M."/>
            <person name="Suzuki K.-i.T."/>
            <person name="Hayashi T."/>
            <person name="Toyoda A."/>
            <person name="Oliveira C."/>
            <person name="Osipova E."/>
            <person name="Leigh N.D."/>
            <person name="Simon A."/>
            <person name="Yun M.H."/>
        </authorList>
    </citation>
    <scope>NUCLEOTIDE SEQUENCE</scope>
    <source>
        <strain evidence="2">20211129_DDA</strain>
        <tissue evidence="2">Liver</tissue>
    </source>
</reference>
<feature type="region of interest" description="Disordered" evidence="1">
    <location>
        <begin position="1"/>
        <end position="140"/>
    </location>
</feature>
<feature type="region of interest" description="Disordered" evidence="1">
    <location>
        <begin position="407"/>
        <end position="464"/>
    </location>
</feature>
<dbReference type="Proteomes" id="UP001066276">
    <property type="component" value="Chromosome 12"/>
</dbReference>
<feature type="compositionally biased region" description="Basic residues" evidence="1">
    <location>
        <begin position="95"/>
        <end position="112"/>
    </location>
</feature>
<comment type="caution">
    <text evidence="2">The sequence shown here is derived from an EMBL/GenBank/DDBJ whole genome shotgun (WGS) entry which is preliminary data.</text>
</comment>
<organism evidence="2 3">
    <name type="scientific">Pleurodeles waltl</name>
    <name type="common">Iberian ribbed newt</name>
    <dbReference type="NCBI Taxonomy" id="8319"/>
    <lineage>
        <taxon>Eukaryota</taxon>
        <taxon>Metazoa</taxon>
        <taxon>Chordata</taxon>
        <taxon>Craniata</taxon>
        <taxon>Vertebrata</taxon>
        <taxon>Euteleostomi</taxon>
        <taxon>Amphibia</taxon>
        <taxon>Batrachia</taxon>
        <taxon>Caudata</taxon>
        <taxon>Salamandroidea</taxon>
        <taxon>Salamandridae</taxon>
        <taxon>Pleurodelinae</taxon>
        <taxon>Pleurodeles</taxon>
    </lineage>
</organism>